<comment type="caution">
    <text evidence="1">The sequence shown here is derived from an EMBL/GenBank/DDBJ whole genome shotgun (WGS) entry which is preliminary data.</text>
</comment>
<keyword evidence="2" id="KW-1185">Reference proteome</keyword>
<sequence>MSRLFRNCVSFLTNKKQGKERRGTYGMRSDVSSNRILIDCLLWMRDDSASCGVIQTRLSFSAFSIVFFLDDYDDAHIFD</sequence>
<dbReference type="EMBL" id="LRGB01002000">
    <property type="protein sequence ID" value="KZS09733.1"/>
    <property type="molecule type" value="Genomic_DNA"/>
</dbReference>
<evidence type="ECO:0000313" key="1">
    <source>
        <dbReference type="EMBL" id="KZS09733.1"/>
    </source>
</evidence>
<proteinExistence type="predicted"/>
<accession>A0A164SL69</accession>
<gene>
    <name evidence="1" type="ORF">APZ42_025974</name>
</gene>
<evidence type="ECO:0000313" key="2">
    <source>
        <dbReference type="Proteomes" id="UP000076858"/>
    </source>
</evidence>
<dbReference type="AlphaFoldDB" id="A0A164SL69"/>
<organism evidence="1 2">
    <name type="scientific">Daphnia magna</name>
    <dbReference type="NCBI Taxonomy" id="35525"/>
    <lineage>
        <taxon>Eukaryota</taxon>
        <taxon>Metazoa</taxon>
        <taxon>Ecdysozoa</taxon>
        <taxon>Arthropoda</taxon>
        <taxon>Crustacea</taxon>
        <taxon>Branchiopoda</taxon>
        <taxon>Diplostraca</taxon>
        <taxon>Cladocera</taxon>
        <taxon>Anomopoda</taxon>
        <taxon>Daphniidae</taxon>
        <taxon>Daphnia</taxon>
    </lineage>
</organism>
<reference evidence="1 2" key="1">
    <citation type="submission" date="2016-03" db="EMBL/GenBank/DDBJ databases">
        <title>EvidentialGene: Evidence-directed Construction of Genes on Genomes.</title>
        <authorList>
            <person name="Gilbert D.G."/>
            <person name="Choi J.-H."/>
            <person name="Mockaitis K."/>
            <person name="Colbourne J."/>
            <person name="Pfrender M."/>
        </authorList>
    </citation>
    <scope>NUCLEOTIDE SEQUENCE [LARGE SCALE GENOMIC DNA]</scope>
    <source>
        <strain evidence="1 2">Xinb3</strain>
        <tissue evidence="1">Complete organism</tissue>
    </source>
</reference>
<dbReference type="Proteomes" id="UP000076858">
    <property type="component" value="Unassembled WGS sequence"/>
</dbReference>
<name>A0A164SL69_9CRUS</name>
<protein>
    <submittedName>
        <fullName evidence="1">Uncharacterized protein</fullName>
    </submittedName>
</protein>